<proteinExistence type="predicted"/>
<keyword evidence="1" id="KW-0812">Transmembrane</keyword>
<evidence type="ECO:0000256" key="1">
    <source>
        <dbReference type="SAM" id="Phobius"/>
    </source>
</evidence>
<evidence type="ECO:0000313" key="2">
    <source>
        <dbReference type="EMBL" id="KUM45120.1"/>
    </source>
</evidence>
<keyword evidence="1" id="KW-0472">Membrane</keyword>
<dbReference type="EMBL" id="LKAM01000031">
    <property type="protein sequence ID" value="KUM45120.1"/>
    <property type="molecule type" value="Genomic_DNA"/>
</dbReference>
<keyword evidence="2" id="KW-0496">Mitochondrion</keyword>
<geneLocation type="mitochondrion" evidence="2"/>
<name>A0A101LTL6_PICGL</name>
<reference evidence="2" key="1">
    <citation type="journal article" date="2015" name="Genome Biol. Evol.">
        <title>Organellar Genomes of White Spruce (Picea glauca): Assembly and Annotation.</title>
        <authorList>
            <person name="Jackman S.D."/>
            <person name="Warren R.L."/>
            <person name="Gibb E.A."/>
            <person name="Vandervalk B.P."/>
            <person name="Mohamadi H."/>
            <person name="Chu J."/>
            <person name="Raymond A."/>
            <person name="Pleasance S."/>
            <person name="Coope R."/>
            <person name="Wildung M.R."/>
            <person name="Ritland C.E."/>
            <person name="Bousquet J."/>
            <person name="Jones S.J."/>
            <person name="Bohlmann J."/>
            <person name="Birol I."/>
        </authorList>
    </citation>
    <scope>NUCLEOTIDE SEQUENCE [LARGE SCALE GENOMIC DNA]</scope>
    <source>
        <tissue evidence="2">Flushing bud</tissue>
    </source>
</reference>
<organism evidence="2">
    <name type="scientific">Picea glauca</name>
    <name type="common">White spruce</name>
    <name type="synonym">Pinus glauca</name>
    <dbReference type="NCBI Taxonomy" id="3330"/>
    <lineage>
        <taxon>Eukaryota</taxon>
        <taxon>Viridiplantae</taxon>
        <taxon>Streptophyta</taxon>
        <taxon>Embryophyta</taxon>
        <taxon>Tracheophyta</taxon>
        <taxon>Spermatophyta</taxon>
        <taxon>Pinopsida</taxon>
        <taxon>Pinidae</taxon>
        <taxon>Conifers I</taxon>
        <taxon>Pinales</taxon>
        <taxon>Pinaceae</taxon>
        <taxon>Picea</taxon>
    </lineage>
</organism>
<keyword evidence="1" id="KW-1133">Transmembrane helix</keyword>
<dbReference type="AlphaFoldDB" id="A0A101LTL6"/>
<gene>
    <name evidence="2" type="ORF">ABT39_MTgene4054</name>
</gene>
<protein>
    <submittedName>
        <fullName evidence="2">Uncharacterized protein</fullName>
    </submittedName>
</protein>
<comment type="caution">
    <text evidence="2">The sequence shown here is derived from an EMBL/GenBank/DDBJ whole genome shotgun (WGS) entry which is preliminary data.</text>
</comment>
<sequence length="102" mass="11744">MLFNKFTHKLRIFPTIRRGHISALLCGPDLQRDNDYNSPAAPILQPVNQHLKSSACNFFLDQTRCYTSYCMRLHFVIFFTLLEISCWFFGGLWLGGVSLLLG</sequence>
<feature type="transmembrane region" description="Helical" evidence="1">
    <location>
        <begin position="73"/>
        <end position="94"/>
    </location>
</feature>
<accession>A0A101LTL6</accession>